<evidence type="ECO:0000256" key="1">
    <source>
        <dbReference type="SAM" id="MobiDB-lite"/>
    </source>
</evidence>
<dbReference type="EMBL" id="CP030118">
    <property type="protein sequence ID" value="QDL10930.1"/>
    <property type="molecule type" value="Genomic_DNA"/>
</dbReference>
<feature type="compositionally biased region" description="Pro residues" evidence="1">
    <location>
        <begin position="324"/>
        <end position="334"/>
    </location>
</feature>
<keyword evidence="2" id="KW-1133">Transmembrane helix</keyword>
<gene>
    <name evidence="3" type="ORF">DP114_26185</name>
</gene>
<evidence type="ECO:0000256" key="2">
    <source>
        <dbReference type="SAM" id="Phobius"/>
    </source>
</evidence>
<evidence type="ECO:0000313" key="4">
    <source>
        <dbReference type="Proteomes" id="UP000503129"/>
    </source>
</evidence>
<organism evidence="3 4">
    <name type="scientific">Brasilonema sennae CENA114</name>
    <dbReference type="NCBI Taxonomy" id="415709"/>
    <lineage>
        <taxon>Bacteria</taxon>
        <taxon>Bacillati</taxon>
        <taxon>Cyanobacteriota</taxon>
        <taxon>Cyanophyceae</taxon>
        <taxon>Nostocales</taxon>
        <taxon>Scytonemataceae</taxon>
        <taxon>Brasilonema</taxon>
        <taxon>Bromeliae group (in: Brasilonema)</taxon>
    </lineage>
</organism>
<accession>A0A856MLC9</accession>
<feature type="compositionally biased region" description="Polar residues" evidence="1">
    <location>
        <begin position="341"/>
        <end position="354"/>
    </location>
</feature>
<protein>
    <submittedName>
        <fullName evidence="3">Uncharacterized protein</fullName>
    </submittedName>
</protein>
<proteinExistence type="predicted"/>
<keyword evidence="4" id="KW-1185">Reference proteome</keyword>
<keyword evidence="2" id="KW-0812">Transmembrane</keyword>
<dbReference type="KEGG" id="bsen:DP114_26185"/>
<dbReference type="Proteomes" id="UP000503129">
    <property type="component" value="Chromosome"/>
</dbReference>
<dbReference type="AlphaFoldDB" id="A0A856MLC9"/>
<feature type="transmembrane region" description="Helical" evidence="2">
    <location>
        <begin position="299"/>
        <end position="318"/>
    </location>
</feature>
<sequence length="374" mass="41324">MSYNQVEIYVRSSPLGEVGIHWRNISKPEQPKEEPVVLKQRVIARDDGKQVTINSLINDTKPSLILARYENKVLVEVTGLDAAEDRSKRMGRRISEVVLWVGDATPEVESQLRKLAACILLSFWEKESTFLSKIRSAIDFDGLNDFKVNAQQIQQLYTDAGTHLDDFLSKISPSVVELGESVWLTPKTIDIESQLYTLVKQISQTSFGETEQPVVVVAELKKEDDTPPLRVSVGAASGIGEGLSVKPPAYPQQIVYKGNVWKAPETKTEKKTPVPSPEAVPSAQPILPQKAVPRRTTRIVIVGMILLILILLTTWVIAQPKILPPTPTLTPTPIPKHKPSSKTTNPQSFLQPANSPVLPDDNQPQSSQSRSPDA</sequence>
<feature type="region of interest" description="Disordered" evidence="1">
    <location>
        <begin position="324"/>
        <end position="374"/>
    </location>
</feature>
<feature type="compositionally biased region" description="Polar residues" evidence="1">
    <location>
        <begin position="362"/>
        <end position="374"/>
    </location>
</feature>
<dbReference type="RefSeq" id="WP_171977480.1">
    <property type="nucleotide sequence ID" value="NZ_CAWOXK010000001.1"/>
</dbReference>
<evidence type="ECO:0000313" key="3">
    <source>
        <dbReference type="EMBL" id="QDL10930.1"/>
    </source>
</evidence>
<keyword evidence="2" id="KW-0472">Membrane</keyword>
<name>A0A856MLC9_9CYAN</name>
<reference evidence="3 4" key="1">
    <citation type="submission" date="2018-06" db="EMBL/GenBank/DDBJ databases">
        <title>Comparative genomics of Brasilonema spp. strains.</title>
        <authorList>
            <person name="Alvarenga D.O."/>
            <person name="Fiore M.F."/>
            <person name="Varani A.M."/>
        </authorList>
    </citation>
    <scope>NUCLEOTIDE SEQUENCE [LARGE SCALE GENOMIC DNA]</scope>
    <source>
        <strain evidence="3 4">CENA114</strain>
    </source>
</reference>